<protein>
    <submittedName>
        <fullName evidence="1">Uncharacterized protein</fullName>
    </submittedName>
</protein>
<gene>
    <name evidence="1" type="ORF">TorRG33x02_091510</name>
</gene>
<sequence length="59" mass="6640">ILMYMGNNNIVYADIKGSPIHQPVLYGFLPRKVGYPYTLSNNGFGGDPNQMCRYKLEGI</sequence>
<proteinExistence type="predicted"/>
<evidence type="ECO:0000313" key="2">
    <source>
        <dbReference type="Proteomes" id="UP000237000"/>
    </source>
</evidence>
<organism evidence="1 2">
    <name type="scientific">Trema orientale</name>
    <name type="common">Charcoal tree</name>
    <name type="synonym">Celtis orientalis</name>
    <dbReference type="NCBI Taxonomy" id="63057"/>
    <lineage>
        <taxon>Eukaryota</taxon>
        <taxon>Viridiplantae</taxon>
        <taxon>Streptophyta</taxon>
        <taxon>Embryophyta</taxon>
        <taxon>Tracheophyta</taxon>
        <taxon>Spermatophyta</taxon>
        <taxon>Magnoliopsida</taxon>
        <taxon>eudicotyledons</taxon>
        <taxon>Gunneridae</taxon>
        <taxon>Pentapetalae</taxon>
        <taxon>rosids</taxon>
        <taxon>fabids</taxon>
        <taxon>Rosales</taxon>
        <taxon>Cannabaceae</taxon>
        <taxon>Trema</taxon>
    </lineage>
</organism>
<dbReference type="InParanoid" id="A0A2P5FAY1"/>
<feature type="non-terminal residue" evidence="1">
    <location>
        <position position="1"/>
    </location>
</feature>
<dbReference type="Proteomes" id="UP000237000">
    <property type="component" value="Unassembled WGS sequence"/>
</dbReference>
<evidence type="ECO:0000313" key="1">
    <source>
        <dbReference type="EMBL" id="PON94952.1"/>
    </source>
</evidence>
<dbReference type="EMBL" id="JXTC01000047">
    <property type="protein sequence ID" value="PON94952.1"/>
    <property type="molecule type" value="Genomic_DNA"/>
</dbReference>
<keyword evidence="2" id="KW-1185">Reference proteome</keyword>
<dbReference type="AlphaFoldDB" id="A0A2P5FAY1"/>
<reference evidence="2" key="1">
    <citation type="submission" date="2016-06" db="EMBL/GenBank/DDBJ databases">
        <title>Parallel loss of symbiosis genes in relatives of nitrogen-fixing non-legume Parasponia.</title>
        <authorList>
            <person name="Van Velzen R."/>
            <person name="Holmer R."/>
            <person name="Bu F."/>
            <person name="Rutten L."/>
            <person name="Van Zeijl A."/>
            <person name="Liu W."/>
            <person name="Santuari L."/>
            <person name="Cao Q."/>
            <person name="Sharma T."/>
            <person name="Shen D."/>
            <person name="Roswanjaya Y."/>
            <person name="Wardhani T."/>
            <person name="Kalhor M.S."/>
            <person name="Jansen J."/>
            <person name="Van den Hoogen J."/>
            <person name="Gungor B."/>
            <person name="Hartog M."/>
            <person name="Hontelez J."/>
            <person name="Verver J."/>
            <person name="Yang W.-C."/>
            <person name="Schijlen E."/>
            <person name="Repin R."/>
            <person name="Schilthuizen M."/>
            <person name="Schranz E."/>
            <person name="Heidstra R."/>
            <person name="Miyata K."/>
            <person name="Fedorova E."/>
            <person name="Kohlen W."/>
            <person name="Bisseling T."/>
            <person name="Smit S."/>
            <person name="Geurts R."/>
        </authorList>
    </citation>
    <scope>NUCLEOTIDE SEQUENCE [LARGE SCALE GENOMIC DNA]</scope>
    <source>
        <strain evidence="2">cv. RG33-2</strain>
    </source>
</reference>
<name>A0A2P5FAY1_TREOI</name>
<accession>A0A2P5FAY1</accession>
<comment type="caution">
    <text evidence="1">The sequence shown here is derived from an EMBL/GenBank/DDBJ whole genome shotgun (WGS) entry which is preliminary data.</text>
</comment>